<feature type="transmembrane region" description="Helical" evidence="1">
    <location>
        <begin position="261"/>
        <end position="283"/>
    </location>
</feature>
<dbReference type="AlphaFoldDB" id="A0A1M6FF40"/>
<dbReference type="RefSeq" id="WP_073376523.1">
    <property type="nucleotide sequence ID" value="NZ_FQZK01000003.1"/>
</dbReference>
<dbReference type="OrthoDB" id="5241668at2"/>
<keyword evidence="1" id="KW-0472">Membrane</keyword>
<dbReference type="STRING" id="758803.SAMN05421803_1036"/>
<feature type="domain" description="DUF4350" evidence="2">
    <location>
        <begin position="61"/>
        <end position="237"/>
    </location>
</feature>
<proteinExistence type="predicted"/>
<sequence>MTAPSPEAPAAGSPAARPDSAARRFWRAARFPAVLAAALVTVSVLMSLGGEQFPTGHLEPRSVSPDGTRALVNVLREDRDVEVARSSADAAAAVGAADDAVLVVFLDHRLLPAELDRLAALDVDTVLVRPSVRSLSAFAPGVEMTGRELPRDYLERPLDPNCDLPAARTAGPAYVHGELYTAGPGTGAVGCYPAGAGDALVQVSGGDTTTTVLGNGDPWTNRLLDRGGDAALALNLLDAETVVWLRPDPPREEGTATLAELLPAGVLWSLLPLAAGLALLVVWQGRRMGALVHESLPVVVRASETTEGRAGLYRSRKARDRVADALRSGFLDRHSARLGMGPDAPREAVVAAVAERTGGDPGAVEALLYPKGADPYAADDDGLLRLAAELDERSRRLR</sequence>
<dbReference type="Pfam" id="PF14258">
    <property type="entry name" value="DUF4350"/>
    <property type="match status" value="1"/>
</dbReference>
<dbReference type="Proteomes" id="UP000184452">
    <property type="component" value="Unassembled WGS sequence"/>
</dbReference>
<evidence type="ECO:0000313" key="4">
    <source>
        <dbReference type="Proteomes" id="UP000184452"/>
    </source>
</evidence>
<reference evidence="3 4" key="1">
    <citation type="submission" date="2016-11" db="EMBL/GenBank/DDBJ databases">
        <authorList>
            <person name="Jaros S."/>
            <person name="Januszkiewicz K."/>
            <person name="Wedrychowicz H."/>
        </authorList>
    </citation>
    <scope>NUCLEOTIDE SEQUENCE [LARGE SCALE GENOMIC DNA]</scope>
    <source>
        <strain evidence="3 4">CGMCC 4.5723</strain>
    </source>
</reference>
<accession>A0A1M6FF40</accession>
<keyword evidence="1" id="KW-1133">Transmembrane helix</keyword>
<evidence type="ECO:0000256" key="1">
    <source>
        <dbReference type="SAM" id="Phobius"/>
    </source>
</evidence>
<dbReference type="EMBL" id="FQZK01000003">
    <property type="protein sequence ID" value="SHI96269.1"/>
    <property type="molecule type" value="Genomic_DNA"/>
</dbReference>
<keyword evidence="4" id="KW-1185">Reference proteome</keyword>
<gene>
    <name evidence="3" type="ORF">SAMN05421803_1036</name>
</gene>
<dbReference type="InterPro" id="IPR025646">
    <property type="entry name" value="DUF4350"/>
</dbReference>
<keyword evidence="1" id="KW-0812">Transmembrane</keyword>
<protein>
    <recommendedName>
        <fullName evidence="2">DUF4350 domain-containing protein</fullName>
    </recommendedName>
</protein>
<organism evidence="3 4">
    <name type="scientific">Nocardiopsis flavescens</name>
    <dbReference type="NCBI Taxonomy" id="758803"/>
    <lineage>
        <taxon>Bacteria</taxon>
        <taxon>Bacillati</taxon>
        <taxon>Actinomycetota</taxon>
        <taxon>Actinomycetes</taxon>
        <taxon>Streptosporangiales</taxon>
        <taxon>Nocardiopsidaceae</taxon>
        <taxon>Nocardiopsis</taxon>
    </lineage>
</organism>
<evidence type="ECO:0000313" key="3">
    <source>
        <dbReference type="EMBL" id="SHI96269.1"/>
    </source>
</evidence>
<name>A0A1M6FF40_9ACTN</name>
<evidence type="ECO:0000259" key="2">
    <source>
        <dbReference type="Pfam" id="PF14258"/>
    </source>
</evidence>